<evidence type="ECO:0000313" key="5">
    <source>
        <dbReference type="EMBL" id="CAE7241674.1"/>
    </source>
</evidence>
<feature type="region of interest" description="Disordered" evidence="2">
    <location>
        <begin position="91"/>
        <end position="119"/>
    </location>
</feature>
<feature type="domain" description="C6H2-type" evidence="4">
    <location>
        <begin position="1"/>
        <end position="52"/>
    </location>
</feature>
<keyword evidence="1" id="KW-0479">Metal-binding</keyword>
<dbReference type="Proteomes" id="UP000604046">
    <property type="component" value="Unassembled WGS sequence"/>
</dbReference>
<evidence type="ECO:0000256" key="2">
    <source>
        <dbReference type="SAM" id="MobiDB-lite"/>
    </source>
</evidence>
<protein>
    <submittedName>
        <fullName evidence="5">METAP1 protein</fullName>
    </submittedName>
</protein>
<reference evidence="5" key="1">
    <citation type="submission" date="2021-02" db="EMBL/GenBank/DDBJ databases">
        <authorList>
            <person name="Dougan E. K."/>
            <person name="Rhodes N."/>
            <person name="Thang M."/>
            <person name="Chan C."/>
        </authorList>
    </citation>
    <scope>NUCLEOTIDE SEQUENCE</scope>
</reference>
<comment type="caution">
    <text evidence="5">The sequence shown here is derived from an EMBL/GenBank/DDBJ whole genome shotgun (WGS) entry which is preliminary data.</text>
</comment>
<evidence type="ECO:0000256" key="1">
    <source>
        <dbReference type="PROSITE-ProRule" id="PRU01357"/>
    </source>
</evidence>
<dbReference type="OrthoDB" id="3209743at2759"/>
<dbReference type="EMBL" id="CAJNDS010000946">
    <property type="protein sequence ID" value="CAE7241674.1"/>
    <property type="molecule type" value="Genomic_DNA"/>
</dbReference>
<evidence type="ECO:0000256" key="3">
    <source>
        <dbReference type="SAM" id="Phobius"/>
    </source>
</evidence>
<evidence type="ECO:0000313" key="6">
    <source>
        <dbReference type="Proteomes" id="UP000604046"/>
    </source>
</evidence>
<feature type="compositionally biased region" description="Basic and acidic residues" evidence="2">
    <location>
        <begin position="320"/>
        <end position="330"/>
    </location>
</feature>
<proteinExistence type="inferred from homology"/>
<keyword evidence="3" id="KW-0472">Membrane</keyword>
<comment type="similarity">
    <text evidence="1">Belongs to the peptidase M24A family. Methionine aminopeptidase type 1 subfamily.</text>
</comment>
<feature type="transmembrane region" description="Helical" evidence="3">
    <location>
        <begin position="178"/>
        <end position="200"/>
    </location>
</feature>
<gene>
    <name evidence="5" type="primary">METAP1</name>
    <name evidence="5" type="ORF">SNAT2548_LOCUS10970</name>
</gene>
<keyword evidence="6" id="KW-1185">Reference proteome</keyword>
<dbReference type="Pfam" id="PF15801">
    <property type="entry name" value="zf-C6H2"/>
    <property type="match status" value="1"/>
</dbReference>
<dbReference type="GO" id="GO:0008270">
    <property type="term" value="F:zinc ion binding"/>
    <property type="evidence" value="ECO:0007669"/>
    <property type="project" value="UniProtKB-KW"/>
</dbReference>
<dbReference type="AlphaFoldDB" id="A0A812LIZ9"/>
<keyword evidence="3" id="KW-0812">Transmembrane</keyword>
<feature type="compositionally biased region" description="Low complexity" evidence="2">
    <location>
        <begin position="158"/>
        <end position="169"/>
    </location>
</feature>
<keyword evidence="1" id="KW-0863">Zinc-finger</keyword>
<dbReference type="InterPro" id="IPR031615">
    <property type="entry name" value="Zfn-C6H2"/>
</dbReference>
<dbReference type="PROSITE" id="PS52013">
    <property type="entry name" value="ZF_C6H2"/>
    <property type="match status" value="1"/>
</dbReference>
<keyword evidence="3" id="KW-1133">Transmembrane helix</keyword>
<organism evidence="5 6">
    <name type="scientific">Symbiodinium natans</name>
    <dbReference type="NCBI Taxonomy" id="878477"/>
    <lineage>
        <taxon>Eukaryota</taxon>
        <taxon>Sar</taxon>
        <taxon>Alveolata</taxon>
        <taxon>Dinophyceae</taxon>
        <taxon>Suessiales</taxon>
        <taxon>Symbiodiniaceae</taxon>
        <taxon>Symbiodinium</taxon>
    </lineage>
</organism>
<evidence type="ECO:0000259" key="4">
    <source>
        <dbReference type="PROSITE" id="PS52013"/>
    </source>
</evidence>
<sequence length="358" mass="36937">MACQGCGRESETRLCCPTCIELGQTSFFCNQECFAKNWAAHSQFHEGVRKKKAEEAAAARMASRQAQVKESASYPRGMGAPLPGGMPLVSSFGASQKRATTGAAKKSDDGVANPPASGQGMLGSFFDQAKAMLSGSETSAVRGQDGQANRPRLRERSPAPAAGAKGPQATLQKPRPAFSLQTGLVAVLIFAVLGGGLLYVQHQRFAEEAAAGGQAALTAAAAAAVSLEGAPREETLVVAAEEAPGPRGNGAATSPPVSADLRAELAALRETVEKHEKMLRYVMDRYVEKDLRTAPQPQQGGVQASVVNASQAGATAAAEVKSEARAGDAPRKRKAGGDTSMVGMPQPEATAEASASSD</sequence>
<feature type="region of interest" description="Disordered" evidence="2">
    <location>
        <begin position="292"/>
        <end position="358"/>
    </location>
</feature>
<name>A0A812LIZ9_9DINO</name>
<feature type="region of interest" description="Disordered" evidence="2">
    <location>
        <begin position="136"/>
        <end position="173"/>
    </location>
</feature>
<keyword evidence="1" id="KW-0862">Zinc</keyword>
<accession>A0A812LIZ9</accession>
<feature type="compositionally biased region" description="Polar residues" evidence="2">
    <location>
        <begin position="295"/>
        <end position="313"/>
    </location>
</feature>